<feature type="DNA-binding region" description="Homeobox; TALE-type" evidence="5">
    <location>
        <begin position="224"/>
        <end position="287"/>
    </location>
</feature>
<dbReference type="InterPro" id="IPR005539">
    <property type="entry name" value="ELK_dom"/>
</dbReference>
<dbReference type="Pfam" id="PF03791">
    <property type="entry name" value="KNOX2"/>
    <property type="match status" value="1"/>
</dbReference>
<reference evidence="10 11" key="1">
    <citation type="journal article" date="2023" name="Life. Sci Alliance">
        <title>Evolutionary insights into 3D genome organization and epigenetic landscape of Vigna mungo.</title>
        <authorList>
            <person name="Junaid A."/>
            <person name="Singh B."/>
            <person name="Bhatia S."/>
        </authorList>
    </citation>
    <scope>NUCLEOTIDE SEQUENCE [LARGE SCALE GENOMIC DNA]</scope>
    <source>
        <strain evidence="10">Urdbean</strain>
    </source>
</reference>
<evidence type="ECO:0000313" key="10">
    <source>
        <dbReference type="EMBL" id="WVZ07760.1"/>
    </source>
</evidence>
<gene>
    <name evidence="10" type="ORF">V8G54_021106</name>
</gene>
<evidence type="ECO:0000259" key="9">
    <source>
        <dbReference type="PROSITE" id="PS51213"/>
    </source>
</evidence>
<organism evidence="10 11">
    <name type="scientific">Vigna mungo</name>
    <name type="common">Black gram</name>
    <name type="synonym">Phaseolus mungo</name>
    <dbReference type="NCBI Taxonomy" id="3915"/>
    <lineage>
        <taxon>Eukaryota</taxon>
        <taxon>Viridiplantae</taxon>
        <taxon>Streptophyta</taxon>
        <taxon>Embryophyta</taxon>
        <taxon>Tracheophyta</taxon>
        <taxon>Spermatophyta</taxon>
        <taxon>Magnoliopsida</taxon>
        <taxon>eudicotyledons</taxon>
        <taxon>Gunneridae</taxon>
        <taxon>Pentapetalae</taxon>
        <taxon>rosids</taxon>
        <taxon>fabids</taxon>
        <taxon>Fabales</taxon>
        <taxon>Fabaceae</taxon>
        <taxon>Papilionoideae</taxon>
        <taxon>50 kb inversion clade</taxon>
        <taxon>NPAAA clade</taxon>
        <taxon>indigoferoid/millettioid clade</taxon>
        <taxon>Phaseoleae</taxon>
        <taxon>Vigna</taxon>
    </lineage>
</organism>
<feature type="domain" description="ELK" evidence="9">
    <location>
        <begin position="203"/>
        <end position="223"/>
    </location>
</feature>
<dbReference type="EMBL" id="CP144695">
    <property type="protein sequence ID" value="WVZ07760.1"/>
    <property type="molecule type" value="Genomic_DNA"/>
</dbReference>
<accession>A0AAQ3NDC9</accession>
<evidence type="ECO:0000259" key="8">
    <source>
        <dbReference type="PROSITE" id="PS50071"/>
    </source>
</evidence>
<keyword evidence="2 5" id="KW-0238">DNA-binding</keyword>
<dbReference type="Gene3D" id="1.10.10.60">
    <property type="entry name" value="Homeodomain-like"/>
    <property type="match status" value="1"/>
</dbReference>
<evidence type="ECO:0000313" key="11">
    <source>
        <dbReference type="Proteomes" id="UP001374535"/>
    </source>
</evidence>
<dbReference type="PROSITE" id="PS00027">
    <property type="entry name" value="HOMEOBOX_1"/>
    <property type="match status" value="1"/>
</dbReference>
<evidence type="ECO:0000256" key="7">
    <source>
        <dbReference type="SAM" id="MobiDB-lite"/>
    </source>
</evidence>
<dbReference type="InterPro" id="IPR001356">
    <property type="entry name" value="HD"/>
</dbReference>
<keyword evidence="4 5" id="KW-0539">Nucleus</keyword>
<evidence type="ECO:0000256" key="5">
    <source>
        <dbReference type="PROSITE-ProRule" id="PRU00108"/>
    </source>
</evidence>
<comment type="subcellular location">
    <subcellularLocation>
        <location evidence="1 5">Nucleus</location>
    </subcellularLocation>
</comment>
<sequence length="308" mass="35128">MEAVYRLKPLLPSVEDVLRVGNAAVTTTSDMRLGTTPNSYLQLEAPEPNVTDSDMTDRMVKIQIADHPLYPDLLSAYIECRKVGAPPELACLLEEIGRESHRMNVRREKGDGPELDQFMETYCEVLHRYKEELSRPFNEATLFLGNMESQLSNLCNGTLSKSADNNRSDEVGGGASEEELSCGEMEEVEGRISSSLSCPGDQNLKEMLLRKYSGHFSALRKEFLKRRKKGKLPKDSKMALMDWWNTHHRWPYPTEEEKVKLSEVTGLDQKQINNWFINQRKRHWKPTDDMRFAVMDGLSGVNGGSMFF</sequence>
<dbReference type="SMART" id="SM00389">
    <property type="entry name" value="HOX"/>
    <property type="match status" value="1"/>
</dbReference>
<evidence type="ECO:0000256" key="3">
    <source>
        <dbReference type="ARBA" id="ARBA00023155"/>
    </source>
</evidence>
<dbReference type="AlphaFoldDB" id="A0AAQ3NDC9"/>
<dbReference type="SMART" id="SM01188">
    <property type="entry name" value="ELK"/>
    <property type="match status" value="1"/>
</dbReference>
<dbReference type="InterPro" id="IPR017970">
    <property type="entry name" value="Homeobox_CS"/>
</dbReference>
<dbReference type="InterPro" id="IPR005541">
    <property type="entry name" value="KNOX2"/>
</dbReference>
<dbReference type="Pfam" id="PF03789">
    <property type="entry name" value="ELK"/>
    <property type="match status" value="1"/>
</dbReference>
<dbReference type="SMART" id="SM01256">
    <property type="entry name" value="KNOX2"/>
    <property type="match status" value="1"/>
</dbReference>
<dbReference type="GO" id="GO:0003677">
    <property type="term" value="F:DNA binding"/>
    <property type="evidence" value="ECO:0007669"/>
    <property type="project" value="UniProtKB-UniRule"/>
</dbReference>
<dbReference type="Pfam" id="PF05920">
    <property type="entry name" value="Homeobox_KN"/>
    <property type="match status" value="1"/>
</dbReference>
<dbReference type="SUPFAM" id="SSF46689">
    <property type="entry name" value="Homeodomain-like"/>
    <property type="match status" value="1"/>
</dbReference>
<dbReference type="CDD" id="cd00086">
    <property type="entry name" value="homeodomain"/>
    <property type="match status" value="1"/>
</dbReference>
<feature type="domain" description="Homeobox" evidence="8">
    <location>
        <begin position="223"/>
        <end position="286"/>
    </location>
</feature>
<dbReference type="Proteomes" id="UP001374535">
    <property type="component" value="Chromosome 6"/>
</dbReference>
<evidence type="ECO:0000256" key="6">
    <source>
        <dbReference type="PROSITE-ProRule" id="PRU00559"/>
    </source>
</evidence>
<comment type="similarity">
    <text evidence="6">Belongs to the TALE/KNOX homeobox family.</text>
</comment>
<keyword evidence="11" id="KW-1185">Reference proteome</keyword>
<dbReference type="Pfam" id="PF03790">
    <property type="entry name" value="KNOX1"/>
    <property type="match status" value="1"/>
</dbReference>
<evidence type="ECO:0008006" key="12">
    <source>
        <dbReference type="Google" id="ProtNLM"/>
    </source>
</evidence>
<feature type="region of interest" description="Disordered" evidence="7">
    <location>
        <begin position="162"/>
        <end position="182"/>
    </location>
</feature>
<dbReference type="SMART" id="SM01255">
    <property type="entry name" value="KNOX1"/>
    <property type="match status" value="1"/>
</dbReference>
<dbReference type="PROSITE" id="PS51213">
    <property type="entry name" value="ELK"/>
    <property type="match status" value="1"/>
</dbReference>
<dbReference type="PROSITE" id="PS50071">
    <property type="entry name" value="HOMEOBOX_2"/>
    <property type="match status" value="1"/>
</dbReference>
<dbReference type="InterPro" id="IPR009057">
    <property type="entry name" value="Homeodomain-like_sf"/>
</dbReference>
<dbReference type="InterPro" id="IPR050224">
    <property type="entry name" value="TALE_homeobox"/>
</dbReference>
<evidence type="ECO:0000256" key="1">
    <source>
        <dbReference type="ARBA" id="ARBA00004123"/>
    </source>
</evidence>
<name>A0AAQ3NDC9_VIGMU</name>
<dbReference type="PANTHER" id="PTHR11850">
    <property type="entry name" value="HOMEOBOX PROTEIN TRANSCRIPTION FACTORS"/>
    <property type="match status" value="1"/>
</dbReference>
<dbReference type="InterPro" id="IPR008422">
    <property type="entry name" value="KN_HD"/>
</dbReference>
<proteinExistence type="inferred from homology"/>
<dbReference type="InterPro" id="IPR005540">
    <property type="entry name" value="KNOX1"/>
</dbReference>
<keyword evidence="3 5" id="KW-0371">Homeobox</keyword>
<dbReference type="GO" id="GO:0005634">
    <property type="term" value="C:nucleus"/>
    <property type="evidence" value="ECO:0007669"/>
    <property type="project" value="UniProtKB-SubCell"/>
</dbReference>
<evidence type="ECO:0000256" key="2">
    <source>
        <dbReference type="ARBA" id="ARBA00023125"/>
    </source>
</evidence>
<evidence type="ECO:0000256" key="4">
    <source>
        <dbReference type="ARBA" id="ARBA00023242"/>
    </source>
</evidence>
<protein>
    <recommendedName>
        <fullName evidence="12">Homeobox protein knotted-1-like 1</fullName>
    </recommendedName>
</protein>
<dbReference type="GO" id="GO:0000981">
    <property type="term" value="F:DNA-binding transcription factor activity, RNA polymerase II-specific"/>
    <property type="evidence" value="ECO:0007669"/>
    <property type="project" value="InterPro"/>
</dbReference>